<keyword evidence="3" id="KW-0804">Transcription</keyword>
<feature type="domain" description="HTH tetR-type" evidence="5">
    <location>
        <begin position="5"/>
        <end position="65"/>
    </location>
</feature>
<protein>
    <submittedName>
        <fullName evidence="6">TetR family transcriptional regulator</fullName>
    </submittedName>
</protein>
<keyword evidence="7" id="KW-1185">Reference proteome</keyword>
<dbReference type="InterPro" id="IPR009057">
    <property type="entry name" value="Homeodomain-like_sf"/>
</dbReference>
<dbReference type="Proteomes" id="UP000217935">
    <property type="component" value="Chromosome"/>
</dbReference>
<evidence type="ECO:0000256" key="1">
    <source>
        <dbReference type="ARBA" id="ARBA00023015"/>
    </source>
</evidence>
<dbReference type="SUPFAM" id="SSF48498">
    <property type="entry name" value="Tetracyclin repressor-like, C-terminal domain"/>
    <property type="match status" value="1"/>
</dbReference>
<dbReference type="Gene3D" id="1.10.357.10">
    <property type="entry name" value="Tetracycline Repressor, domain 2"/>
    <property type="match status" value="1"/>
</dbReference>
<evidence type="ECO:0000259" key="5">
    <source>
        <dbReference type="PROSITE" id="PS50977"/>
    </source>
</evidence>
<dbReference type="InterPro" id="IPR054156">
    <property type="entry name" value="YxaF_TetR_C"/>
</dbReference>
<dbReference type="Pfam" id="PF00440">
    <property type="entry name" value="TetR_N"/>
    <property type="match status" value="1"/>
</dbReference>
<dbReference type="AlphaFoldDB" id="A0A291G888"/>
<gene>
    <name evidence="6" type="ORF">CEW89_01505</name>
</gene>
<dbReference type="OrthoDB" id="9779746at2"/>
<organism evidence="6 7">
    <name type="scientific">Celeribacter ethanolicus</name>
    <dbReference type="NCBI Taxonomy" id="1758178"/>
    <lineage>
        <taxon>Bacteria</taxon>
        <taxon>Pseudomonadati</taxon>
        <taxon>Pseudomonadota</taxon>
        <taxon>Alphaproteobacteria</taxon>
        <taxon>Rhodobacterales</taxon>
        <taxon>Roseobacteraceae</taxon>
        <taxon>Celeribacter</taxon>
    </lineage>
</organism>
<evidence type="ECO:0000256" key="2">
    <source>
        <dbReference type="ARBA" id="ARBA00023125"/>
    </source>
</evidence>
<dbReference type="InterPro" id="IPR001647">
    <property type="entry name" value="HTH_TetR"/>
</dbReference>
<evidence type="ECO:0000256" key="3">
    <source>
        <dbReference type="ARBA" id="ARBA00023163"/>
    </source>
</evidence>
<dbReference type="RefSeq" id="WP_096804646.1">
    <property type="nucleotide sequence ID" value="NZ_CP022196.1"/>
</dbReference>
<name>A0A291G888_9RHOB</name>
<dbReference type="GO" id="GO:0003677">
    <property type="term" value="F:DNA binding"/>
    <property type="evidence" value="ECO:0007669"/>
    <property type="project" value="UniProtKB-UniRule"/>
</dbReference>
<dbReference type="STRING" id="1758178.GCA_001550095_01544"/>
<dbReference type="PANTHER" id="PTHR47506">
    <property type="entry name" value="TRANSCRIPTIONAL REGULATORY PROTEIN"/>
    <property type="match status" value="1"/>
</dbReference>
<dbReference type="InterPro" id="IPR036271">
    <property type="entry name" value="Tet_transcr_reg_TetR-rel_C_sf"/>
</dbReference>
<proteinExistence type="predicted"/>
<dbReference type="EMBL" id="CP022196">
    <property type="protein sequence ID" value="ATG46358.1"/>
    <property type="molecule type" value="Genomic_DNA"/>
</dbReference>
<feature type="DNA-binding region" description="H-T-H motif" evidence="4">
    <location>
        <begin position="28"/>
        <end position="47"/>
    </location>
</feature>
<dbReference type="KEGG" id="ceh:CEW89_01505"/>
<dbReference type="Pfam" id="PF21993">
    <property type="entry name" value="TetR_C_13_2"/>
    <property type="match status" value="1"/>
</dbReference>
<evidence type="ECO:0000313" key="7">
    <source>
        <dbReference type="Proteomes" id="UP000217935"/>
    </source>
</evidence>
<keyword evidence="2 4" id="KW-0238">DNA-binding</keyword>
<evidence type="ECO:0000313" key="6">
    <source>
        <dbReference type="EMBL" id="ATG46358.1"/>
    </source>
</evidence>
<evidence type="ECO:0000256" key="4">
    <source>
        <dbReference type="PROSITE-ProRule" id="PRU00335"/>
    </source>
</evidence>
<keyword evidence="1" id="KW-0805">Transcription regulation</keyword>
<dbReference type="SUPFAM" id="SSF46689">
    <property type="entry name" value="Homeodomain-like"/>
    <property type="match status" value="1"/>
</dbReference>
<dbReference type="PROSITE" id="PS50977">
    <property type="entry name" value="HTH_TETR_2"/>
    <property type="match status" value="1"/>
</dbReference>
<reference evidence="6 7" key="1">
    <citation type="submission" date="2017-06" db="EMBL/GenBank/DDBJ databases">
        <title>Celeribacter sp. TSPH2 complete genome sequence.</title>
        <authorList>
            <person name="Woo J.-H."/>
            <person name="Kim H.-S."/>
        </authorList>
    </citation>
    <scope>NUCLEOTIDE SEQUENCE [LARGE SCALE GENOMIC DNA]</scope>
    <source>
        <strain evidence="6 7">TSPH2</strain>
    </source>
</reference>
<accession>A0A291G888</accession>
<sequence length="192" mass="21027">MARTVLERSDLIPVLAEIFRRHGFEGASIGIIAKETGAGRSSLYHFFPGGKDEMADAVLADIALWFETHIFTPLTQKPAAIALPDMIDALDIYFKSGQRICLVGAFALDDLRDRFARRIGPYFTRWRESLQFCLERDGRPSADARAQAIQILAAVQGGIVLARATGDDTAFLTAVTASVSHLGLPVEPEPRI</sequence>
<dbReference type="PANTHER" id="PTHR47506:SF1">
    <property type="entry name" value="HTH-TYPE TRANSCRIPTIONAL REGULATOR YJDC"/>
    <property type="match status" value="1"/>
</dbReference>